<organism evidence="1 2">
    <name type="scientific">Pontibacter indicus</name>
    <dbReference type="NCBI Taxonomy" id="1317125"/>
    <lineage>
        <taxon>Bacteria</taxon>
        <taxon>Pseudomonadati</taxon>
        <taxon>Bacteroidota</taxon>
        <taxon>Cytophagia</taxon>
        <taxon>Cytophagales</taxon>
        <taxon>Hymenobacteraceae</taxon>
        <taxon>Pontibacter</taxon>
    </lineage>
</organism>
<proteinExistence type="predicted"/>
<evidence type="ECO:0000313" key="1">
    <source>
        <dbReference type="EMBL" id="SIT93925.1"/>
    </source>
</evidence>
<dbReference type="EMBL" id="FTPP01000003">
    <property type="protein sequence ID" value="SIT93925.1"/>
    <property type="molecule type" value="Genomic_DNA"/>
</dbReference>
<keyword evidence="2" id="KW-1185">Reference proteome</keyword>
<dbReference type="Proteomes" id="UP000187181">
    <property type="component" value="Unassembled WGS sequence"/>
</dbReference>
<evidence type="ECO:0000313" key="2">
    <source>
        <dbReference type="Proteomes" id="UP000187181"/>
    </source>
</evidence>
<gene>
    <name evidence="1" type="ORF">SAMN05444128_3335</name>
</gene>
<dbReference type="AlphaFoldDB" id="A0A1R3XQM5"/>
<sequence>MFEGIIQYEAMLLTEPHESYPWCRHKHFNRVMPTTGMQISLFPEAKQLEGHLEGEVSQSVAPRWVFGRIDKKKGRYLWVLKQHRDAAIVCISHLTVQQYTVPLPGIEI</sequence>
<accession>A0A1R3XQM5</accession>
<name>A0A1R3XQM5_9BACT</name>
<reference evidence="2" key="1">
    <citation type="submission" date="2017-01" db="EMBL/GenBank/DDBJ databases">
        <authorList>
            <person name="Varghese N."/>
            <person name="Submissions S."/>
        </authorList>
    </citation>
    <scope>NUCLEOTIDE SEQUENCE [LARGE SCALE GENOMIC DNA]</scope>
    <source>
        <strain evidence="2">LP100</strain>
    </source>
</reference>
<protein>
    <submittedName>
        <fullName evidence="1">Uncharacterized protein</fullName>
    </submittedName>
</protein>